<dbReference type="InterPro" id="IPR036259">
    <property type="entry name" value="MFS_trans_sf"/>
</dbReference>
<dbReference type="SUPFAM" id="SSF103473">
    <property type="entry name" value="MFS general substrate transporter"/>
    <property type="match status" value="1"/>
</dbReference>
<feature type="transmembrane region" description="Helical" evidence="7">
    <location>
        <begin position="547"/>
        <end position="565"/>
    </location>
</feature>
<evidence type="ECO:0000256" key="4">
    <source>
        <dbReference type="ARBA" id="ARBA00022989"/>
    </source>
</evidence>
<feature type="transmembrane region" description="Helical" evidence="7">
    <location>
        <begin position="254"/>
        <end position="274"/>
    </location>
</feature>
<proteinExistence type="predicted"/>
<dbReference type="PANTHER" id="PTHR23501:SF109">
    <property type="entry name" value="MAJOR FACILITATOR SUPERFAMILY (MFS) PROFILE DOMAIN-CONTAINING PROTEIN-RELATED"/>
    <property type="match status" value="1"/>
</dbReference>
<organism evidence="9 10">
    <name type="scientific">Dactylonectria macrodidyma</name>
    <dbReference type="NCBI Taxonomy" id="307937"/>
    <lineage>
        <taxon>Eukaryota</taxon>
        <taxon>Fungi</taxon>
        <taxon>Dikarya</taxon>
        <taxon>Ascomycota</taxon>
        <taxon>Pezizomycotina</taxon>
        <taxon>Sordariomycetes</taxon>
        <taxon>Hypocreomycetidae</taxon>
        <taxon>Hypocreales</taxon>
        <taxon>Nectriaceae</taxon>
        <taxon>Dactylonectria</taxon>
    </lineage>
</organism>
<comment type="caution">
    <text evidence="9">The sequence shown here is derived from an EMBL/GenBank/DDBJ whole genome shotgun (WGS) entry which is preliminary data.</text>
</comment>
<evidence type="ECO:0000256" key="3">
    <source>
        <dbReference type="ARBA" id="ARBA00022692"/>
    </source>
</evidence>
<feature type="transmembrane region" description="Helical" evidence="7">
    <location>
        <begin position="286"/>
        <end position="303"/>
    </location>
</feature>
<dbReference type="Gene3D" id="1.20.1250.20">
    <property type="entry name" value="MFS general substrate transporter like domains"/>
    <property type="match status" value="1"/>
</dbReference>
<name>A0A9P9DPE8_9HYPO</name>
<evidence type="ECO:0000313" key="10">
    <source>
        <dbReference type="Proteomes" id="UP000738349"/>
    </source>
</evidence>
<feature type="compositionally biased region" description="Basic and acidic residues" evidence="6">
    <location>
        <begin position="10"/>
        <end position="24"/>
    </location>
</feature>
<dbReference type="OrthoDB" id="4161376at2759"/>
<dbReference type="InterPro" id="IPR005829">
    <property type="entry name" value="Sugar_transporter_CS"/>
</dbReference>
<dbReference type="InterPro" id="IPR020846">
    <property type="entry name" value="MFS_dom"/>
</dbReference>
<comment type="subcellular location">
    <subcellularLocation>
        <location evidence="1">Membrane</location>
        <topology evidence="1">Multi-pass membrane protein</topology>
    </subcellularLocation>
</comment>
<dbReference type="PANTHER" id="PTHR23501">
    <property type="entry name" value="MAJOR FACILITATOR SUPERFAMILY"/>
    <property type="match status" value="1"/>
</dbReference>
<dbReference type="EMBL" id="JAGMUV010000022">
    <property type="protein sequence ID" value="KAH7124335.1"/>
    <property type="molecule type" value="Genomic_DNA"/>
</dbReference>
<feature type="transmembrane region" description="Helical" evidence="7">
    <location>
        <begin position="450"/>
        <end position="474"/>
    </location>
</feature>
<feature type="transmembrane region" description="Helical" evidence="7">
    <location>
        <begin position="324"/>
        <end position="345"/>
    </location>
</feature>
<evidence type="ECO:0000256" key="5">
    <source>
        <dbReference type="ARBA" id="ARBA00023136"/>
    </source>
</evidence>
<feature type="transmembrane region" description="Helical" evidence="7">
    <location>
        <begin position="360"/>
        <end position="383"/>
    </location>
</feature>
<keyword evidence="4 7" id="KW-1133">Transmembrane helix</keyword>
<evidence type="ECO:0000256" key="7">
    <source>
        <dbReference type="SAM" id="Phobius"/>
    </source>
</evidence>
<gene>
    <name evidence="9" type="ORF">EDB81DRAFT_951810</name>
</gene>
<feature type="transmembrane region" description="Helical" evidence="7">
    <location>
        <begin position="416"/>
        <end position="438"/>
    </location>
</feature>
<dbReference type="Pfam" id="PF06609">
    <property type="entry name" value="TRI12"/>
    <property type="match status" value="1"/>
</dbReference>
<keyword evidence="5 7" id="KW-0472">Membrane</keyword>
<keyword evidence="10" id="KW-1185">Reference proteome</keyword>
<feature type="transmembrane region" description="Helical" evidence="7">
    <location>
        <begin position="180"/>
        <end position="199"/>
    </location>
</feature>
<keyword evidence="2" id="KW-0813">Transport</keyword>
<evidence type="ECO:0000256" key="1">
    <source>
        <dbReference type="ARBA" id="ARBA00004141"/>
    </source>
</evidence>
<dbReference type="GO" id="GO:0022857">
    <property type="term" value="F:transmembrane transporter activity"/>
    <property type="evidence" value="ECO:0007669"/>
    <property type="project" value="InterPro"/>
</dbReference>
<feature type="transmembrane region" description="Helical" evidence="7">
    <location>
        <begin position="122"/>
        <end position="141"/>
    </location>
</feature>
<dbReference type="AlphaFoldDB" id="A0A9P9DPE8"/>
<feature type="transmembrane region" description="Helical" evidence="7">
    <location>
        <begin position="211"/>
        <end position="233"/>
    </location>
</feature>
<evidence type="ECO:0000256" key="2">
    <source>
        <dbReference type="ARBA" id="ARBA00022448"/>
    </source>
</evidence>
<dbReference type="Proteomes" id="UP000738349">
    <property type="component" value="Unassembled WGS sequence"/>
</dbReference>
<evidence type="ECO:0000259" key="8">
    <source>
        <dbReference type="PROSITE" id="PS50850"/>
    </source>
</evidence>
<dbReference type="PROSITE" id="PS00216">
    <property type="entry name" value="SUGAR_TRANSPORT_1"/>
    <property type="match status" value="1"/>
</dbReference>
<feature type="domain" description="Major facilitator superfamily (MFS) profile" evidence="8">
    <location>
        <begin position="50"/>
        <end position="570"/>
    </location>
</feature>
<accession>A0A9P9DPE8</accession>
<reference evidence="9" key="1">
    <citation type="journal article" date="2021" name="Nat. Commun.">
        <title>Genetic determinants of endophytism in the Arabidopsis root mycobiome.</title>
        <authorList>
            <person name="Mesny F."/>
            <person name="Miyauchi S."/>
            <person name="Thiergart T."/>
            <person name="Pickel B."/>
            <person name="Atanasova L."/>
            <person name="Karlsson M."/>
            <person name="Huettel B."/>
            <person name="Barry K.W."/>
            <person name="Haridas S."/>
            <person name="Chen C."/>
            <person name="Bauer D."/>
            <person name="Andreopoulos W."/>
            <person name="Pangilinan J."/>
            <person name="LaButti K."/>
            <person name="Riley R."/>
            <person name="Lipzen A."/>
            <person name="Clum A."/>
            <person name="Drula E."/>
            <person name="Henrissat B."/>
            <person name="Kohler A."/>
            <person name="Grigoriev I.V."/>
            <person name="Martin F.M."/>
            <person name="Hacquard S."/>
        </authorList>
    </citation>
    <scope>NUCLEOTIDE SEQUENCE</scope>
    <source>
        <strain evidence="9">MPI-CAGE-AT-0147</strain>
    </source>
</reference>
<sequence length="597" mass="64102">MEDIEGVLGENREGNGKETAYQHHEQASLNRQTLEASMEHTAVPASAERLSWMTVTAIFFLGLSLVAPISLVVGLTSAILTQIALDLNDLDSIPWLVGSYGISSSVAYGIAGNLSDVFGRRYTMILGNLMLLVGSIVGGVAQNMGTLIAAMAIGGFASGLIFVAYAGISELVPKKYRGVGLGWAEFAMILPWGALSVFLANKINSSATWRWIFYISIIYCVLCSVGLAIFYFPPSRPQEDYEKSRLDEFLSIDFVGVALYTAGLTTFLVGLTWADTSGHPWNSASVIAPIVAGIVAVGVAFAYDFTVAKQPFFPPSLFAQWRQFTVLLVVIFVTGMCYFALTTQLPQVALYVYRNNPTDIGITCIPGGLGQLFFGAIAPLLIHRLKHVKLQLIAILTLQAAAVGLLSVTVPHHRAGFMVLQFFAQGCFPWIVVTTYLTASLHAPQKQIGLAIGLVGTFRSAGGSFGNAIFSTILRSVVDDKLVPEISAAALAAGVPSSELEALIPATFQAGYGTPDTFAAIPAATLQVQRAVMEAFSGAYGYAYKRVFWGLMAFNILAIGVACLIRDPSHLLTNQTSVYMEKQALGRGRTEKPTDEV</sequence>
<dbReference type="InterPro" id="IPR010573">
    <property type="entry name" value="MFS_Str1/Tri12-like"/>
</dbReference>
<evidence type="ECO:0000313" key="9">
    <source>
        <dbReference type="EMBL" id="KAH7124335.1"/>
    </source>
</evidence>
<dbReference type="GO" id="GO:0005886">
    <property type="term" value="C:plasma membrane"/>
    <property type="evidence" value="ECO:0007669"/>
    <property type="project" value="TreeGrafter"/>
</dbReference>
<keyword evidence="3 7" id="KW-0812">Transmembrane</keyword>
<dbReference type="PROSITE" id="PS50850">
    <property type="entry name" value="MFS"/>
    <property type="match status" value="1"/>
</dbReference>
<feature type="transmembrane region" description="Helical" evidence="7">
    <location>
        <begin position="58"/>
        <end position="80"/>
    </location>
</feature>
<evidence type="ECO:0000256" key="6">
    <source>
        <dbReference type="SAM" id="MobiDB-lite"/>
    </source>
</evidence>
<feature type="transmembrane region" description="Helical" evidence="7">
    <location>
        <begin position="92"/>
        <end position="110"/>
    </location>
</feature>
<feature type="transmembrane region" description="Helical" evidence="7">
    <location>
        <begin position="147"/>
        <end position="168"/>
    </location>
</feature>
<feature type="transmembrane region" description="Helical" evidence="7">
    <location>
        <begin position="390"/>
        <end position="410"/>
    </location>
</feature>
<protein>
    <submittedName>
        <fullName evidence="9">Fungal trichothecene efflux pump</fullName>
    </submittedName>
</protein>
<feature type="region of interest" description="Disordered" evidence="6">
    <location>
        <begin position="1"/>
        <end position="24"/>
    </location>
</feature>